<feature type="repeat" description="TPR" evidence="10">
    <location>
        <begin position="553"/>
        <end position="586"/>
    </location>
</feature>
<dbReference type="PANTHER" id="PTHR45783:SF3">
    <property type="entry name" value="KINESIN LIGHT CHAIN"/>
    <property type="match status" value="1"/>
</dbReference>
<reference evidence="11" key="1">
    <citation type="submission" date="2021-07" db="EMBL/GenBank/DDBJ databases">
        <authorList>
            <person name="Branca A.L. A."/>
        </authorList>
    </citation>
    <scope>NUCLEOTIDE SEQUENCE</scope>
</reference>
<dbReference type="Proteomes" id="UP001153461">
    <property type="component" value="Unassembled WGS sequence"/>
</dbReference>
<evidence type="ECO:0000256" key="2">
    <source>
        <dbReference type="ARBA" id="ARBA00009622"/>
    </source>
</evidence>
<dbReference type="InterPro" id="IPR002151">
    <property type="entry name" value="Kinesin_light"/>
</dbReference>
<dbReference type="GO" id="GO:0005871">
    <property type="term" value="C:kinesin complex"/>
    <property type="evidence" value="ECO:0007669"/>
    <property type="project" value="InterPro"/>
</dbReference>
<dbReference type="AlphaFoldDB" id="A0A9W4HZ36"/>
<sequence length="865" mass="97812">MGGIGKTQLAITYAKSGGGSYSSVFWLNAVSKATLNDNDKELVIRVHRWLCAPKNTRWLLIFDNYDDPDQFRVDDYYPPASHGAIMVTTRRPYLVSGNVLHIKPLQTADSLAILQTLSKRENVQSDPYAKRLVKRIAGLPLALAAAGTYLQRTTFTFERYLQEYEKFWNLDPHRPIVLQEYQERTLYTTWNLSYSCLEKADPDASKILKLLAYFDNQSLWYELFHAGLTDSSPKWLREVIIDDANFNRVMGVLAEYYFLDIHQTSESWSMHNCVHDWTLAALNKDIDANNYWYAFDCISASINEGNAGSFATVLYSPLAAHATRLVHQRFCENDIINIPTHQLHQALLIANLLREQVLLIAAERMYQRALAGYENALGADHTSTLDTVNNLGVLYVAQGKLDQAEQMYQWALAGREKALGADHTSTFNTINNLGILYVAQGKLDQAEQMYQRALAGREKALGVDHTSTFNTVNNLGNLYRSQGKLDQAEQVYQRALSGREKVLGADHMSTLNTVNNLGVLYVAQGKLDQAEQMYQRALAGREKVLGADHMSTLNTVNNLGVLYRDQGKLDQAEQMYQRALAGREKVLGADHVSTLNTVNNLGVLYRDQGKLDQAELMYHRAGLGKEKNNTDVQVMETRKQVLGPEHSDALDLFLGAIAHNRHVDFGDSDSSIGNDSVFSVPVSISSTRTLDSGRGEMNSLLIREFANLLHDDGILFSVLSVGISKELIGFERMRNNFRRLLKHFANNLKLDILSESHRELRSFVSSYSAMITRELFAMTPIDEEQKLKPHALSAEHTTSSVEKRLVREKKVEFYLQSLHRGGTAPRTSGQSKYSILMMMKVTKALWQRKLVKMSRIRDRCKTWIK</sequence>
<keyword evidence="6 10" id="KW-0802">TPR repeat</keyword>
<comment type="similarity">
    <text evidence="2">Belongs to the kinesin light chain family.</text>
</comment>
<dbReference type="SUPFAM" id="SSF48452">
    <property type="entry name" value="TPR-like"/>
    <property type="match status" value="1"/>
</dbReference>
<proteinExistence type="inferred from homology"/>
<feature type="repeat" description="TPR" evidence="10">
    <location>
        <begin position="385"/>
        <end position="418"/>
    </location>
</feature>
<dbReference type="Gene3D" id="3.40.50.300">
    <property type="entry name" value="P-loop containing nucleotide triphosphate hydrolases"/>
    <property type="match status" value="1"/>
</dbReference>
<dbReference type="PRINTS" id="PR00381">
    <property type="entry name" value="KINESINLIGHT"/>
</dbReference>
<gene>
    <name evidence="11" type="ORF">PNAL_LOCUS6672</name>
</gene>
<dbReference type="GO" id="GO:0007018">
    <property type="term" value="P:microtubule-based movement"/>
    <property type="evidence" value="ECO:0007669"/>
    <property type="project" value="TreeGrafter"/>
</dbReference>
<dbReference type="PANTHER" id="PTHR45783">
    <property type="entry name" value="KINESIN LIGHT CHAIN"/>
    <property type="match status" value="1"/>
</dbReference>
<evidence type="ECO:0000256" key="9">
    <source>
        <dbReference type="ARBA" id="ARBA00023212"/>
    </source>
</evidence>
<keyword evidence="4" id="KW-0493">Microtubule</keyword>
<comment type="caution">
    <text evidence="11">The sequence shown here is derived from an EMBL/GenBank/DDBJ whole genome shotgun (WGS) entry which is preliminary data.</text>
</comment>
<evidence type="ECO:0000256" key="6">
    <source>
        <dbReference type="ARBA" id="ARBA00022803"/>
    </source>
</evidence>
<evidence type="ECO:0000256" key="5">
    <source>
        <dbReference type="ARBA" id="ARBA00022737"/>
    </source>
</evidence>
<dbReference type="InterPro" id="IPR011990">
    <property type="entry name" value="TPR-like_helical_dom_sf"/>
</dbReference>
<feature type="repeat" description="TPR" evidence="10">
    <location>
        <begin position="427"/>
        <end position="460"/>
    </location>
</feature>
<dbReference type="GO" id="GO:0005874">
    <property type="term" value="C:microtubule"/>
    <property type="evidence" value="ECO:0007669"/>
    <property type="project" value="UniProtKB-KW"/>
</dbReference>
<dbReference type="Gene3D" id="1.10.8.430">
    <property type="entry name" value="Helical domain of apoptotic protease-activating factors"/>
    <property type="match status" value="1"/>
</dbReference>
<protein>
    <recommendedName>
        <fullName evidence="13">NB-ARC domain-containing protein</fullName>
    </recommendedName>
</protein>
<dbReference type="SMART" id="SM00028">
    <property type="entry name" value="TPR"/>
    <property type="match status" value="6"/>
</dbReference>
<evidence type="ECO:0000256" key="7">
    <source>
        <dbReference type="ARBA" id="ARBA00023054"/>
    </source>
</evidence>
<evidence type="ECO:0000313" key="11">
    <source>
        <dbReference type="EMBL" id="CAG8172072.1"/>
    </source>
</evidence>
<evidence type="ECO:0000256" key="3">
    <source>
        <dbReference type="ARBA" id="ARBA00022490"/>
    </source>
</evidence>
<evidence type="ECO:0000313" key="12">
    <source>
        <dbReference type="Proteomes" id="UP001153461"/>
    </source>
</evidence>
<keyword evidence="3" id="KW-0963">Cytoplasm</keyword>
<dbReference type="EMBL" id="CAJVNV010000355">
    <property type="protein sequence ID" value="CAG8172072.1"/>
    <property type="molecule type" value="Genomic_DNA"/>
</dbReference>
<dbReference type="Pfam" id="PF13424">
    <property type="entry name" value="TPR_12"/>
    <property type="match status" value="3"/>
</dbReference>
<keyword evidence="8" id="KW-0505">Motor protein</keyword>
<dbReference type="SUPFAM" id="SSF52540">
    <property type="entry name" value="P-loop containing nucleoside triphosphate hydrolases"/>
    <property type="match status" value="1"/>
</dbReference>
<comment type="subcellular location">
    <subcellularLocation>
        <location evidence="1">Cytoplasm</location>
        <location evidence="1">Cytoskeleton</location>
    </subcellularLocation>
</comment>
<dbReference type="GO" id="GO:0043531">
    <property type="term" value="F:ADP binding"/>
    <property type="evidence" value="ECO:0007669"/>
    <property type="project" value="InterPro"/>
</dbReference>
<evidence type="ECO:0000256" key="1">
    <source>
        <dbReference type="ARBA" id="ARBA00004245"/>
    </source>
</evidence>
<dbReference type="Gene3D" id="1.25.40.10">
    <property type="entry name" value="Tetratricopeptide repeat domain"/>
    <property type="match status" value="2"/>
</dbReference>
<dbReference type="PROSITE" id="PS50005">
    <property type="entry name" value="TPR"/>
    <property type="match status" value="5"/>
</dbReference>
<dbReference type="OrthoDB" id="415706at2759"/>
<organism evidence="11 12">
    <name type="scientific">Penicillium nalgiovense</name>
    <dbReference type="NCBI Taxonomy" id="60175"/>
    <lineage>
        <taxon>Eukaryota</taxon>
        <taxon>Fungi</taxon>
        <taxon>Dikarya</taxon>
        <taxon>Ascomycota</taxon>
        <taxon>Pezizomycotina</taxon>
        <taxon>Eurotiomycetes</taxon>
        <taxon>Eurotiomycetidae</taxon>
        <taxon>Eurotiales</taxon>
        <taxon>Aspergillaceae</taxon>
        <taxon>Penicillium</taxon>
    </lineage>
</organism>
<evidence type="ECO:0000256" key="10">
    <source>
        <dbReference type="PROSITE-ProRule" id="PRU00339"/>
    </source>
</evidence>
<evidence type="ECO:0000256" key="8">
    <source>
        <dbReference type="ARBA" id="ARBA00023175"/>
    </source>
</evidence>
<evidence type="ECO:0008006" key="13">
    <source>
        <dbReference type="Google" id="ProtNLM"/>
    </source>
</evidence>
<dbReference type="Pfam" id="PF13374">
    <property type="entry name" value="TPR_10"/>
    <property type="match status" value="1"/>
</dbReference>
<dbReference type="GO" id="GO:0005737">
    <property type="term" value="C:cytoplasm"/>
    <property type="evidence" value="ECO:0007669"/>
    <property type="project" value="TreeGrafter"/>
</dbReference>
<dbReference type="InterPro" id="IPR019734">
    <property type="entry name" value="TPR_rpt"/>
</dbReference>
<feature type="repeat" description="TPR" evidence="10">
    <location>
        <begin position="469"/>
        <end position="502"/>
    </location>
</feature>
<keyword evidence="5" id="KW-0677">Repeat</keyword>
<evidence type="ECO:0000256" key="4">
    <source>
        <dbReference type="ARBA" id="ARBA00022701"/>
    </source>
</evidence>
<dbReference type="InterPro" id="IPR042197">
    <property type="entry name" value="Apaf_helical"/>
</dbReference>
<dbReference type="InterPro" id="IPR027417">
    <property type="entry name" value="P-loop_NTPase"/>
</dbReference>
<name>A0A9W4HZ36_PENNA</name>
<feature type="repeat" description="TPR" evidence="10">
    <location>
        <begin position="511"/>
        <end position="544"/>
    </location>
</feature>
<keyword evidence="7" id="KW-0175">Coiled coil</keyword>
<keyword evidence="9" id="KW-0206">Cytoskeleton</keyword>
<dbReference type="GO" id="GO:0019894">
    <property type="term" value="F:kinesin binding"/>
    <property type="evidence" value="ECO:0007669"/>
    <property type="project" value="TreeGrafter"/>
</dbReference>
<accession>A0A9W4HZ36</accession>